<dbReference type="PANTHER" id="PTHR12526">
    <property type="entry name" value="GLYCOSYLTRANSFERASE"/>
    <property type="match status" value="1"/>
</dbReference>
<dbReference type="Gene3D" id="3.40.50.2000">
    <property type="entry name" value="Glycogen Phosphorylase B"/>
    <property type="match status" value="2"/>
</dbReference>
<evidence type="ECO:0000313" key="3">
    <source>
        <dbReference type="Proteomes" id="UP000288507"/>
    </source>
</evidence>
<dbReference type="Pfam" id="PF00534">
    <property type="entry name" value="Glycos_transf_1"/>
    <property type="match status" value="1"/>
</dbReference>
<reference evidence="2 3" key="1">
    <citation type="journal article" date="2019" name="Appl. Environ. Microbiol.">
        <title>Population genetics and characterization of Campylobacter jejuni isolates in western jackdaws and game birds in Finland.</title>
        <authorList>
            <person name="Kovanen S."/>
            <person name="Rossi M."/>
            <person name="Pohja-Mykra M."/>
            <person name="Nieminen T."/>
            <person name="Raunio-Saarnisto M."/>
            <person name="Sauvala M."/>
            <person name="Fredriksson-Ahomaa M."/>
            <person name="Hanninen M.L."/>
            <person name="Kivisto R."/>
        </authorList>
    </citation>
    <scope>NUCLEOTIDE SEQUENCE [LARGE SCALE GENOMIC DNA]</scope>
    <source>
        <strain evidence="2 3">CB313</strain>
    </source>
</reference>
<dbReference type="SUPFAM" id="SSF53756">
    <property type="entry name" value="UDP-Glycosyltransferase/glycogen phosphorylase"/>
    <property type="match status" value="1"/>
</dbReference>
<dbReference type="Proteomes" id="UP000288507">
    <property type="component" value="Unassembled WGS sequence"/>
</dbReference>
<dbReference type="CDD" id="cd03820">
    <property type="entry name" value="GT4_AmsD-like"/>
    <property type="match status" value="1"/>
</dbReference>
<dbReference type="PANTHER" id="PTHR12526:SF630">
    <property type="entry name" value="GLYCOSYLTRANSFERASE"/>
    <property type="match status" value="1"/>
</dbReference>
<sequence>MKKIILTIQDISLGGGGERVVVNLANAFSDLGYKTQILSISFQNQKISYKLNEDVELTILDKNNQLGLLDKISKKFQKNIFHIFKIFFKIYANHKLSKAKKELFSFKWSKNDIIIDNVLQNNYFFPEIKKNKDLNIFKLIHLDYDNFYRHCKYMKDLKYYKSLILLSDKQKHLWEKSNNNICNIANFIPFTPLKKSNLSQKVVLSVGRMGKEDQKGFLRLIDIWELVQKDGNFREWKLHIVGDGSLKKEILHKIQAKKLEHSIILLPFNQNIEEEYLKASIYVMTSHFEGFGMVLAESASYTIPSIAFDINTGPSDIIDNEKSGFLIEDGNLQEFANKLQVLMQDESLREEFGKNAKEKVQKEFNKEIIMQKWEKLINS</sequence>
<proteinExistence type="predicted"/>
<name>A0A431C651_CAMJU</name>
<evidence type="ECO:0000313" key="2">
    <source>
        <dbReference type="EMBL" id="RTJ80917.1"/>
    </source>
</evidence>
<gene>
    <name evidence="2" type="ORF">C3H57_00955</name>
</gene>
<keyword evidence="2" id="KW-0808">Transferase</keyword>
<dbReference type="RefSeq" id="WP_126231956.1">
    <property type="nucleotide sequence ID" value="NZ_PRBK01000001.1"/>
</dbReference>
<organism evidence="2 3">
    <name type="scientific">Campylobacter jejuni</name>
    <dbReference type="NCBI Taxonomy" id="197"/>
    <lineage>
        <taxon>Bacteria</taxon>
        <taxon>Pseudomonadati</taxon>
        <taxon>Campylobacterota</taxon>
        <taxon>Epsilonproteobacteria</taxon>
        <taxon>Campylobacterales</taxon>
        <taxon>Campylobacteraceae</taxon>
        <taxon>Campylobacter</taxon>
    </lineage>
</organism>
<comment type="caution">
    <text evidence="2">The sequence shown here is derived from an EMBL/GenBank/DDBJ whole genome shotgun (WGS) entry which is preliminary data.</text>
</comment>
<evidence type="ECO:0000259" key="1">
    <source>
        <dbReference type="Pfam" id="PF00534"/>
    </source>
</evidence>
<dbReference type="EMBL" id="PRBV01000001">
    <property type="protein sequence ID" value="RTJ80917.1"/>
    <property type="molecule type" value="Genomic_DNA"/>
</dbReference>
<dbReference type="InterPro" id="IPR001296">
    <property type="entry name" value="Glyco_trans_1"/>
</dbReference>
<protein>
    <submittedName>
        <fullName evidence="2">Glycosyltransferase family 4 protein</fullName>
    </submittedName>
</protein>
<dbReference type="GO" id="GO:0016757">
    <property type="term" value="F:glycosyltransferase activity"/>
    <property type="evidence" value="ECO:0007669"/>
    <property type="project" value="InterPro"/>
</dbReference>
<accession>A0A431C651</accession>
<feature type="domain" description="Glycosyl transferase family 1" evidence="1">
    <location>
        <begin position="196"/>
        <end position="358"/>
    </location>
</feature>
<dbReference type="AlphaFoldDB" id="A0A431C651"/>